<organism evidence="1 2">
    <name type="scientific">Dallia pectoralis</name>
    <name type="common">Alaska blackfish</name>
    <dbReference type="NCBI Taxonomy" id="75939"/>
    <lineage>
        <taxon>Eukaryota</taxon>
        <taxon>Metazoa</taxon>
        <taxon>Chordata</taxon>
        <taxon>Craniata</taxon>
        <taxon>Vertebrata</taxon>
        <taxon>Euteleostomi</taxon>
        <taxon>Actinopterygii</taxon>
        <taxon>Neopterygii</taxon>
        <taxon>Teleostei</taxon>
        <taxon>Protacanthopterygii</taxon>
        <taxon>Esociformes</taxon>
        <taxon>Umbridae</taxon>
        <taxon>Dallia</taxon>
    </lineage>
</organism>
<gene>
    <name evidence="1" type="ORF">DPEC_G00264880</name>
</gene>
<sequence>MHVSLWQQKSRPAVGKAVPSGECLRRFYSNVCVSNTAAERLERIRRKKVFKLKSMGADDVPKTSIVRTAQC</sequence>
<dbReference type="Proteomes" id="UP001157502">
    <property type="component" value="Chromosome 23"/>
</dbReference>
<dbReference type="EMBL" id="CM055750">
    <property type="protein sequence ID" value="KAJ7994343.1"/>
    <property type="molecule type" value="Genomic_DNA"/>
</dbReference>
<protein>
    <submittedName>
        <fullName evidence="1">Uncharacterized protein</fullName>
    </submittedName>
</protein>
<evidence type="ECO:0000313" key="1">
    <source>
        <dbReference type="EMBL" id="KAJ7994343.1"/>
    </source>
</evidence>
<reference evidence="1" key="1">
    <citation type="submission" date="2021-05" db="EMBL/GenBank/DDBJ databases">
        <authorList>
            <person name="Pan Q."/>
            <person name="Jouanno E."/>
            <person name="Zahm M."/>
            <person name="Klopp C."/>
            <person name="Cabau C."/>
            <person name="Louis A."/>
            <person name="Berthelot C."/>
            <person name="Parey E."/>
            <person name="Roest Crollius H."/>
            <person name="Montfort J."/>
            <person name="Robinson-Rechavi M."/>
            <person name="Bouchez O."/>
            <person name="Lampietro C."/>
            <person name="Lopez Roques C."/>
            <person name="Donnadieu C."/>
            <person name="Postlethwait J."/>
            <person name="Bobe J."/>
            <person name="Dillon D."/>
            <person name="Chandos A."/>
            <person name="von Hippel F."/>
            <person name="Guiguen Y."/>
        </authorList>
    </citation>
    <scope>NUCLEOTIDE SEQUENCE</scope>
    <source>
        <strain evidence="1">YG-Jan2019</strain>
    </source>
</reference>
<proteinExistence type="predicted"/>
<comment type="caution">
    <text evidence="1">The sequence shown here is derived from an EMBL/GenBank/DDBJ whole genome shotgun (WGS) entry which is preliminary data.</text>
</comment>
<keyword evidence="2" id="KW-1185">Reference proteome</keyword>
<evidence type="ECO:0000313" key="2">
    <source>
        <dbReference type="Proteomes" id="UP001157502"/>
    </source>
</evidence>
<accession>A0ACC2FS92</accession>
<name>A0ACC2FS92_DALPE</name>